<organism evidence="1 2">
    <name type="scientific">Splendidivirga corallicola</name>
    <dbReference type="NCBI Taxonomy" id="3051826"/>
    <lineage>
        <taxon>Bacteria</taxon>
        <taxon>Pseudomonadati</taxon>
        <taxon>Bacteroidota</taxon>
        <taxon>Cytophagia</taxon>
        <taxon>Cytophagales</taxon>
        <taxon>Splendidivirgaceae</taxon>
        <taxon>Splendidivirga</taxon>
    </lineage>
</organism>
<dbReference type="EMBL" id="JAUJEA010000002">
    <property type="protein sequence ID" value="MDN5201347.1"/>
    <property type="molecule type" value="Genomic_DNA"/>
</dbReference>
<proteinExistence type="predicted"/>
<sequence>MEKEEKLFKHHLIRNYKSYLKENKIAHSPSNLIDYLLKHNIIDITTVRRYAILHEFHILYPKNSYHKTNTVIDLAIEFDVHENSIWTILKDHARRFDPD</sequence>
<evidence type="ECO:0000313" key="1">
    <source>
        <dbReference type="EMBL" id="MDN5201347.1"/>
    </source>
</evidence>
<comment type="caution">
    <text evidence="1">The sequence shown here is derived from an EMBL/GenBank/DDBJ whole genome shotgun (WGS) entry which is preliminary data.</text>
</comment>
<protein>
    <submittedName>
        <fullName evidence="1">Uncharacterized protein</fullName>
    </submittedName>
</protein>
<dbReference type="RefSeq" id="WP_346751373.1">
    <property type="nucleotide sequence ID" value="NZ_JAUJEA010000002.1"/>
</dbReference>
<accession>A0ABT8KMT5</accession>
<keyword evidence="2" id="KW-1185">Reference proteome</keyword>
<gene>
    <name evidence="1" type="ORF">QQ008_08240</name>
</gene>
<name>A0ABT8KMT5_9BACT</name>
<evidence type="ECO:0000313" key="2">
    <source>
        <dbReference type="Proteomes" id="UP001172082"/>
    </source>
</evidence>
<dbReference type="Proteomes" id="UP001172082">
    <property type="component" value="Unassembled WGS sequence"/>
</dbReference>
<reference evidence="1" key="1">
    <citation type="submission" date="2023-06" db="EMBL/GenBank/DDBJ databases">
        <title>Genomic of Parafulvivirga corallium.</title>
        <authorList>
            <person name="Wang G."/>
        </authorList>
    </citation>
    <scope>NUCLEOTIDE SEQUENCE</scope>
    <source>
        <strain evidence="1">BMA10</strain>
    </source>
</reference>